<dbReference type="PROSITE" id="PS50847">
    <property type="entry name" value="GRAM_POS_ANCHORING"/>
    <property type="match status" value="1"/>
</dbReference>
<evidence type="ECO:0000256" key="5">
    <source>
        <dbReference type="SAM" id="Phobius"/>
    </source>
</evidence>
<keyword evidence="8" id="KW-1185">Reference proteome</keyword>
<comment type="caution">
    <text evidence="7">The sequence shown here is derived from an EMBL/GenBank/DDBJ whole genome shotgun (WGS) entry which is preliminary data.</text>
</comment>
<evidence type="ECO:0000256" key="2">
    <source>
        <dbReference type="ARBA" id="ARBA00022525"/>
    </source>
</evidence>
<keyword evidence="3" id="KW-0732">Signal</keyword>
<keyword evidence="5" id="KW-0472">Membrane</keyword>
<gene>
    <name evidence="7" type="ORF">H8R78_07490</name>
</gene>
<dbReference type="EMBL" id="JACOOM010000033">
    <property type="protein sequence ID" value="MBC5619172.1"/>
    <property type="molecule type" value="Genomic_DNA"/>
</dbReference>
<dbReference type="RefSeq" id="WP_186832752.1">
    <property type="nucleotide sequence ID" value="NZ_JACOOM010000033.1"/>
</dbReference>
<evidence type="ECO:0000313" key="8">
    <source>
        <dbReference type="Proteomes" id="UP000656652"/>
    </source>
</evidence>
<protein>
    <submittedName>
        <fullName evidence="7">LPXTG cell wall anchor domain-containing protein</fullName>
    </submittedName>
</protein>
<evidence type="ECO:0000259" key="6">
    <source>
        <dbReference type="PROSITE" id="PS50847"/>
    </source>
</evidence>
<keyword evidence="5" id="KW-0812">Transmembrane</keyword>
<keyword evidence="1" id="KW-0134">Cell wall</keyword>
<proteinExistence type="predicted"/>
<reference evidence="7 8" key="1">
    <citation type="submission" date="2020-08" db="EMBL/GenBank/DDBJ databases">
        <title>Genome public.</title>
        <authorList>
            <person name="Liu C."/>
            <person name="Sun Q."/>
        </authorList>
    </citation>
    <scope>NUCLEOTIDE SEQUENCE [LARGE SCALE GENOMIC DNA]</scope>
    <source>
        <strain evidence="7 8">NSJ-17</strain>
    </source>
</reference>
<feature type="domain" description="Gram-positive cocci surface proteins LPxTG" evidence="6">
    <location>
        <begin position="9"/>
        <end position="44"/>
    </location>
</feature>
<evidence type="ECO:0000313" key="7">
    <source>
        <dbReference type="EMBL" id="MBC5619172.1"/>
    </source>
</evidence>
<sequence>LHALAVPSLPRTGTSASYMPYLGVAALLSVLGLGQLKRKTEEND</sequence>
<dbReference type="InterPro" id="IPR019931">
    <property type="entry name" value="LPXTG_anchor"/>
</dbReference>
<feature type="non-terminal residue" evidence="7">
    <location>
        <position position="1"/>
    </location>
</feature>
<keyword evidence="2" id="KW-0964">Secreted</keyword>
<accession>A0ABR7CU19</accession>
<dbReference type="Pfam" id="PF00746">
    <property type="entry name" value="Gram_pos_anchor"/>
    <property type="match status" value="1"/>
</dbReference>
<keyword evidence="5" id="KW-1133">Transmembrane helix</keyword>
<evidence type="ECO:0000256" key="1">
    <source>
        <dbReference type="ARBA" id="ARBA00022512"/>
    </source>
</evidence>
<organism evidence="7 8">
    <name type="scientific">Streptococcus hominis</name>
    <dbReference type="NCBI Taxonomy" id="2763067"/>
    <lineage>
        <taxon>Bacteria</taxon>
        <taxon>Bacillati</taxon>
        <taxon>Bacillota</taxon>
        <taxon>Bacilli</taxon>
        <taxon>Lactobacillales</taxon>
        <taxon>Streptococcaceae</taxon>
        <taxon>Streptococcus</taxon>
    </lineage>
</organism>
<evidence type="ECO:0000256" key="4">
    <source>
        <dbReference type="ARBA" id="ARBA00023088"/>
    </source>
</evidence>
<feature type="transmembrane region" description="Helical" evidence="5">
    <location>
        <begin position="18"/>
        <end position="36"/>
    </location>
</feature>
<keyword evidence="4" id="KW-0572">Peptidoglycan-anchor</keyword>
<evidence type="ECO:0000256" key="3">
    <source>
        <dbReference type="ARBA" id="ARBA00022729"/>
    </source>
</evidence>
<dbReference type="NCBIfam" id="TIGR01167">
    <property type="entry name" value="LPXTG_anchor"/>
    <property type="match status" value="1"/>
</dbReference>
<name>A0ABR7CU19_9STRE</name>
<dbReference type="Proteomes" id="UP000656652">
    <property type="component" value="Unassembled WGS sequence"/>
</dbReference>